<name>A0A066VEX6_TILAU</name>
<dbReference type="PROSITE" id="PS50048">
    <property type="entry name" value="ZN2_CY6_FUNGAL_2"/>
    <property type="match status" value="1"/>
</dbReference>
<dbReference type="Pfam" id="PF00172">
    <property type="entry name" value="Zn_clus"/>
    <property type="match status" value="1"/>
</dbReference>
<evidence type="ECO:0000256" key="3">
    <source>
        <dbReference type="ARBA" id="ARBA00023242"/>
    </source>
</evidence>
<dbReference type="GO" id="GO:0006351">
    <property type="term" value="P:DNA-templated transcription"/>
    <property type="evidence" value="ECO:0007669"/>
    <property type="project" value="InterPro"/>
</dbReference>
<dbReference type="InterPro" id="IPR036864">
    <property type="entry name" value="Zn2-C6_fun-type_DNA-bd_sf"/>
</dbReference>
<dbReference type="Gene3D" id="4.10.240.10">
    <property type="entry name" value="Zn(2)-C6 fungal-type DNA-binding domain"/>
    <property type="match status" value="1"/>
</dbReference>
<dbReference type="GO" id="GO:0005634">
    <property type="term" value="C:nucleus"/>
    <property type="evidence" value="ECO:0007669"/>
    <property type="project" value="UniProtKB-SubCell"/>
</dbReference>
<dbReference type="AlphaFoldDB" id="A0A066VEX6"/>
<dbReference type="InParanoid" id="A0A066VEX6"/>
<dbReference type="OrthoDB" id="2269373at2759"/>
<dbReference type="GeneID" id="25265407"/>
<evidence type="ECO:0000313" key="7">
    <source>
        <dbReference type="Proteomes" id="UP000027361"/>
    </source>
</evidence>
<comment type="caution">
    <text evidence="6">The sequence shown here is derived from an EMBL/GenBank/DDBJ whole genome shotgun (WGS) entry which is preliminary data.</text>
</comment>
<evidence type="ECO:0000259" key="5">
    <source>
        <dbReference type="PROSITE" id="PS50048"/>
    </source>
</evidence>
<keyword evidence="2" id="KW-0479">Metal-binding</keyword>
<evidence type="ECO:0000256" key="1">
    <source>
        <dbReference type="ARBA" id="ARBA00004123"/>
    </source>
</evidence>
<feature type="domain" description="Zn(2)-C6 fungal-type" evidence="5">
    <location>
        <begin position="35"/>
        <end position="66"/>
    </location>
</feature>
<reference evidence="6 7" key="1">
    <citation type="submission" date="2014-05" db="EMBL/GenBank/DDBJ databases">
        <title>Draft genome sequence of a rare smut relative, Tilletiaria anomala UBC 951.</title>
        <authorList>
            <consortium name="DOE Joint Genome Institute"/>
            <person name="Toome M."/>
            <person name="Kuo A."/>
            <person name="Henrissat B."/>
            <person name="Lipzen A."/>
            <person name="Tritt A."/>
            <person name="Yoshinaga Y."/>
            <person name="Zane M."/>
            <person name="Barry K."/>
            <person name="Grigoriev I.V."/>
            <person name="Spatafora J.W."/>
            <person name="Aimea M.C."/>
        </authorList>
    </citation>
    <scope>NUCLEOTIDE SEQUENCE [LARGE SCALE GENOMIC DNA]</scope>
    <source>
        <strain evidence="6 7">UBC 951</strain>
    </source>
</reference>
<dbReference type="Proteomes" id="UP000027361">
    <property type="component" value="Unassembled WGS sequence"/>
</dbReference>
<feature type="region of interest" description="Disordered" evidence="4">
    <location>
        <begin position="298"/>
        <end position="319"/>
    </location>
</feature>
<evidence type="ECO:0000256" key="2">
    <source>
        <dbReference type="ARBA" id="ARBA00022723"/>
    </source>
</evidence>
<keyword evidence="3" id="KW-0539">Nucleus</keyword>
<dbReference type="SMART" id="SM00906">
    <property type="entry name" value="Fungal_trans"/>
    <property type="match status" value="1"/>
</dbReference>
<dbReference type="HOGENOM" id="CLU_012326_0_0_1"/>
<dbReference type="SUPFAM" id="SSF57701">
    <property type="entry name" value="Zn2/Cys6 DNA-binding domain"/>
    <property type="match status" value="1"/>
</dbReference>
<feature type="region of interest" description="Disordered" evidence="4">
    <location>
        <begin position="81"/>
        <end position="168"/>
    </location>
</feature>
<dbReference type="STRING" id="1037660.A0A066VEX6"/>
<feature type="region of interest" description="Disordered" evidence="4">
    <location>
        <begin position="918"/>
        <end position="970"/>
    </location>
</feature>
<dbReference type="PANTHER" id="PTHR31001">
    <property type="entry name" value="UNCHARACTERIZED TRANSCRIPTIONAL REGULATORY PROTEIN"/>
    <property type="match status" value="1"/>
</dbReference>
<dbReference type="GO" id="GO:0003677">
    <property type="term" value="F:DNA binding"/>
    <property type="evidence" value="ECO:0007669"/>
    <property type="project" value="InterPro"/>
</dbReference>
<proteinExistence type="predicted"/>
<organism evidence="6 7">
    <name type="scientific">Tilletiaria anomala (strain ATCC 24038 / CBS 436.72 / UBC 951)</name>
    <dbReference type="NCBI Taxonomy" id="1037660"/>
    <lineage>
        <taxon>Eukaryota</taxon>
        <taxon>Fungi</taxon>
        <taxon>Dikarya</taxon>
        <taxon>Basidiomycota</taxon>
        <taxon>Ustilaginomycotina</taxon>
        <taxon>Exobasidiomycetes</taxon>
        <taxon>Georgefischeriales</taxon>
        <taxon>Tilletiariaceae</taxon>
        <taxon>Tilletiaria</taxon>
    </lineage>
</organism>
<accession>A0A066VEX6</accession>
<protein>
    <recommendedName>
        <fullName evidence="5">Zn(2)-C6 fungal-type domain-containing protein</fullName>
    </recommendedName>
</protein>
<dbReference type="RefSeq" id="XP_013240257.1">
    <property type="nucleotide sequence ID" value="XM_013384803.1"/>
</dbReference>
<dbReference type="CDD" id="cd12148">
    <property type="entry name" value="fungal_TF_MHR"/>
    <property type="match status" value="1"/>
</dbReference>
<dbReference type="GO" id="GO:0008270">
    <property type="term" value="F:zinc ion binding"/>
    <property type="evidence" value="ECO:0007669"/>
    <property type="project" value="InterPro"/>
</dbReference>
<dbReference type="InterPro" id="IPR007219">
    <property type="entry name" value="XnlR_reg_dom"/>
</dbReference>
<dbReference type="InterPro" id="IPR050613">
    <property type="entry name" value="Sec_Metabolite_Reg"/>
</dbReference>
<gene>
    <name evidence="6" type="ORF">K437DRAFT_259909</name>
</gene>
<dbReference type="SMART" id="SM00066">
    <property type="entry name" value="GAL4"/>
    <property type="match status" value="1"/>
</dbReference>
<evidence type="ECO:0000313" key="6">
    <source>
        <dbReference type="EMBL" id="KDN37150.1"/>
    </source>
</evidence>
<dbReference type="PANTHER" id="PTHR31001:SF81">
    <property type="entry name" value="ZN(II)2CYS6 TRANSCRIPTION FACTOR"/>
    <property type="match status" value="1"/>
</dbReference>
<feature type="compositionally biased region" description="Polar residues" evidence="4">
    <location>
        <begin position="304"/>
        <end position="319"/>
    </location>
</feature>
<dbReference type="CDD" id="cd00067">
    <property type="entry name" value="GAL4"/>
    <property type="match status" value="1"/>
</dbReference>
<comment type="subcellular location">
    <subcellularLocation>
        <location evidence="1">Nucleus</location>
    </subcellularLocation>
</comment>
<dbReference type="InterPro" id="IPR001138">
    <property type="entry name" value="Zn2Cys6_DnaBD"/>
</dbReference>
<feature type="compositionally biased region" description="Polar residues" evidence="4">
    <location>
        <begin position="94"/>
        <end position="104"/>
    </location>
</feature>
<evidence type="ECO:0000256" key="4">
    <source>
        <dbReference type="SAM" id="MobiDB-lite"/>
    </source>
</evidence>
<dbReference type="EMBL" id="JMSN01000148">
    <property type="protein sequence ID" value="KDN37150.1"/>
    <property type="molecule type" value="Genomic_DNA"/>
</dbReference>
<dbReference type="GO" id="GO:0000981">
    <property type="term" value="F:DNA-binding transcription factor activity, RNA polymerase II-specific"/>
    <property type="evidence" value="ECO:0007669"/>
    <property type="project" value="InterPro"/>
</dbReference>
<dbReference type="Pfam" id="PF04082">
    <property type="entry name" value="Fungal_trans"/>
    <property type="match status" value="1"/>
</dbReference>
<sequence>MTTSTLQQQTTIDSSGNGEHIAVRQVRRRERVPKSCIPCLTAKRKCDRGQPECARCQKSLTTHCHYDSRLGRIQARSAGKAGRLAASERGSCAFQKQPSTDSVTNASNSEAESEDEHSSETLPSGAPAPDQWASHVPLSPPLGSLTQPLDGGSRSSDSPPLKKIRLGGDPADQLFAMHRQLSDSQAQVAHLSQLLALQRSGSAAAASEQHANKFRSSLDIPKSATTAPVDSHTIAAQALSSLSQDFGLANSKSDRNARAMRAFSLRSNNPPTKRCAVQDVETHTEPFARIYPRAEAHASRAVSGGQTAAGSPRISSASTSTHYGYGSAHMGTLSTINATTTASRVTSVSTVTNGNGQAMYFGDGAAGVDVLETVSSHRRAQALSGAGGKAPVRVDSQGQPGVDAIRRDLQDAFTVFLHTEHEAFPFYTTWSSDPAVFVEEVSPLFHSPSENIDDLHSFTQSFACRWPALGGDAFILRAQRFFNMPIKEKLRTPLPMIAEYLMVIALGQHCDLDNPQLGAFHASQIQTRTDGADGRKHSSRSPFHLTDTHLSATYQALRLCSFLSSPSLETIHAQLLIGVYLRNTERSSSFWPLLGSIARQAQSIGLHVDPSKFRTPLSEEEKQLRRLLWWAIVIQDAQLSGVFGRPLAITHFSTRIGEAEGLATSHHEVQCELARLARKRLDESQIVDWTAEQLDVWTTNALDWYATLPDCLRLDFSSDALADEAPRQSAEVEKRLLSSTCPSRGLKAMQQACDLAMDFSAELIFAHRPRLHESLASTQSPSGRAAKSVCAYAIRGIRIALYLMVEHLGPLRTSLVWRTIYISFQAAATAAFICLMFPFDERSKENFEGLCEITSLTDKAPNRWGELVKVKRALNILQRLTSARMESLRELPDMQVPPNNSSDSGLKNAAALVAVRTDSDLHQSSADPTPAPSFDPGDVLSSENPSFEPPFKFLDMSAPTPGSQLNPPPANLPESEVVAWWSEFFSIPFNVNDIFGAEGGGNA</sequence>
<keyword evidence="7" id="KW-1185">Reference proteome</keyword>